<dbReference type="OrthoDB" id="9814067at2"/>
<name>A0A4R3UYQ9_9BURK</name>
<dbReference type="EMBL" id="SMBX01000007">
    <property type="protein sequence ID" value="TCU96003.1"/>
    <property type="molecule type" value="Genomic_DNA"/>
</dbReference>
<evidence type="ECO:0000313" key="3">
    <source>
        <dbReference type="Proteomes" id="UP000294692"/>
    </source>
</evidence>
<sequence length="231" mass="26061">MARLPRLYAPNVPQLAQSTFIHPLSPIPAEPDIPPLDLLRMWLTQDAAPLGIALHGWLLMEDRITVLATPEDPTALSRLFQALGRRIAARLRHGRVFDGRYRSALLQPSQWVLPALIWLESLPVQLGRTSHATTWQWSSARCHTGMNNSFQSLLNDHADYWSCGNTPFERQTNYRAMLEEGLSSAQAEAIRRALHGQWALGDEPFLQQLSLKASRRPTPAPRGRPRKRAAE</sequence>
<dbReference type="Proteomes" id="UP000294692">
    <property type="component" value="Unassembled WGS sequence"/>
</dbReference>
<dbReference type="GO" id="GO:0006313">
    <property type="term" value="P:DNA transposition"/>
    <property type="evidence" value="ECO:0007669"/>
    <property type="project" value="InterPro"/>
</dbReference>
<feature type="region of interest" description="Disordered" evidence="1">
    <location>
        <begin position="210"/>
        <end position="231"/>
    </location>
</feature>
<dbReference type="SUPFAM" id="SSF143422">
    <property type="entry name" value="Transposase IS200-like"/>
    <property type="match status" value="1"/>
</dbReference>
<dbReference type="AlphaFoldDB" id="A0A4R3UYQ9"/>
<dbReference type="GO" id="GO:0004803">
    <property type="term" value="F:transposase activity"/>
    <property type="evidence" value="ECO:0007669"/>
    <property type="project" value="InterPro"/>
</dbReference>
<comment type="caution">
    <text evidence="2">The sequence shown here is derived from an EMBL/GenBank/DDBJ whole genome shotgun (WGS) entry which is preliminary data.</text>
</comment>
<evidence type="ECO:0000256" key="1">
    <source>
        <dbReference type="SAM" id="MobiDB-lite"/>
    </source>
</evidence>
<organism evidence="2 3">
    <name type="scientific">Paracandidimonas soli</name>
    <dbReference type="NCBI Taxonomy" id="1917182"/>
    <lineage>
        <taxon>Bacteria</taxon>
        <taxon>Pseudomonadati</taxon>
        <taxon>Pseudomonadota</taxon>
        <taxon>Betaproteobacteria</taxon>
        <taxon>Burkholderiales</taxon>
        <taxon>Alcaligenaceae</taxon>
        <taxon>Paracandidimonas</taxon>
    </lineage>
</organism>
<proteinExistence type="predicted"/>
<gene>
    <name evidence="2" type="ORF">EV686_10761</name>
</gene>
<reference evidence="2 3" key="1">
    <citation type="submission" date="2019-03" db="EMBL/GenBank/DDBJ databases">
        <title>Genomic Encyclopedia of Type Strains, Phase IV (KMG-IV): sequencing the most valuable type-strain genomes for metagenomic binning, comparative biology and taxonomic classification.</title>
        <authorList>
            <person name="Goeker M."/>
        </authorList>
    </citation>
    <scope>NUCLEOTIDE SEQUENCE [LARGE SCALE GENOMIC DNA]</scope>
    <source>
        <strain evidence="2 3">DSM 100048</strain>
    </source>
</reference>
<protein>
    <submittedName>
        <fullName evidence="2">Putative transposase</fullName>
    </submittedName>
</protein>
<accession>A0A4R3UYQ9</accession>
<dbReference type="RefSeq" id="WP_132477488.1">
    <property type="nucleotide sequence ID" value="NZ_JBHRVM010000001.1"/>
</dbReference>
<evidence type="ECO:0000313" key="2">
    <source>
        <dbReference type="EMBL" id="TCU96003.1"/>
    </source>
</evidence>
<dbReference type="GO" id="GO:0003677">
    <property type="term" value="F:DNA binding"/>
    <property type="evidence" value="ECO:0007669"/>
    <property type="project" value="InterPro"/>
</dbReference>
<keyword evidence="3" id="KW-1185">Reference proteome</keyword>
<dbReference type="InterPro" id="IPR036515">
    <property type="entry name" value="Transposase_17_sf"/>
</dbReference>
<dbReference type="Gene3D" id="3.30.70.1290">
    <property type="entry name" value="Transposase IS200-like"/>
    <property type="match status" value="1"/>
</dbReference>